<name>A0A7S3BVJ1_9EUKA</name>
<dbReference type="EMBL" id="HBHX01065834">
    <property type="protein sequence ID" value="CAE0146646.1"/>
    <property type="molecule type" value="Transcribed_RNA"/>
</dbReference>
<sequence>MAAVRWDDWSLVSQAIRVPSLGANDGAEIGAPRLVAICFADRWSKPAMSTAIAIEAIRMGRDVEAFAQLFVLEASAEHERCWDFGVVTTPSVIFFWDGQQVCVRRPDWDDATKLVGAYSQQMLLEVIRHCRDCCSQGGELVLSLDF</sequence>
<dbReference type="AlphaFoldDB" id="A0A7S3BVJ1"/>
<accession>A0A7S3BVJ1</accession>
<organism evidence="1">
    <name type="scientific">Haptolina ericina</name>
    <dbReference type="NCBI Taxonomy" id="156174"/>
    <lineage>
        <taxon>Eukaryota</taxon>
        <taxon>Haptista</taxon>
        <taxon>Haptophyta</taxon>
        <taxon>Prymnesiophyceae</taxon>
        <taxon>Prymnesiales</taxon>
        <taxon>Prymnesiaceae</taxon>
        <taxon>Haptolina</taxon>
    </lineage>
</organism>
<proteinExistence type="predicted"/>
<evidence type="ECO:0008006" key="2">
    <source>
        <dbReference type="Google" id="ProtNLM"/>
    </source>
</evidence>
<dbReference type="SUPFAM" id="SSF52833">
    <property type="entry name" value="Thioredoxin-like"/>
    <property type="match status" value="1"/>
</dbReference>
<gene>
    <name evidence="1" type="ORF">HERI1096_LOCUS36445</name>
</gene>
<protein>
    <recommendedName>
        <fullName evidence="2">Thioredoxin domain-containing protein</fullName>
    </recommendedName>
</protein>
<dbReference type="InterPro" id="IPR036249">
    <property type="entry name" value="Thioredoxin-like_sf"/>
</dbReference>
<reference evidence="1" key="1">
    <citation type="submission" date="2021-01" db="EMBL/GenBank/DDBJ databases">
        <authorList>
            <person name="Corre E."/>
            <person name="Pelletier E."/>
            <person name="Niang G."/>
            <person name="Scheremetjew M."/>
            <person name="Finn R."/>
            <person name="Kale V."/>
            <person name="Holt S."/>
            <person name="Cochrane G."/>
            <person name="Meng A."/>
            <person name="Brown T."/>
            <person name="Cohen L."/>
        </authorList>
    </citation>
    <scope>NUCLEOTIDE SEQUENCE</scope>
    <source>
        <strain evidence="1">CCMP281</strain>
    </source>
</reference>
<evidence type="ECO:0000313" key="1">
    <source>
        <dbReference type="EMBL" id="CAE0146646.1"/>
    </source>
</evidence>
<dbReference type="Gene3D" id="3.40.30.10">
    <property type="entry name" value="Glutaredoxin"/>
    <property type="match status" value="1"/>
</dbReference>